<accession>A0A024GQJ0</accession>
<keyword evidence="7" id="KW-1185">Reference proteome</keyword>
<dbReference type="Proteomes" id="UP000053237">
    <property type="component" value="Unassembled WGS sequence"/>
</dbReference>
<dbReference type="InterPro" id="IPR005178">
    <property type="entry name" value="Ostalpha/TMEM184C"/>
</dbReference>
<evidence type="ECO:0000256" key="1">
    <source>
        <dbReference type="ARBA" id="ARBA00004141"/>
    </source>
</evidence>
<proteinExistence type="predicted"/>
<evidence type="ECO:0000256" key="2">
    <source>
        <dbReference type="ARBA" id="ARBA00022692"/>
    </source>
</evidence>
<feature type="transmembrane region" description="Helical" evidence="5">
    <location>
        <begin position="150"/>
        <end position="171"/>
    </location>
</feature>
<protein>
    <recommendedName>
        <fullName evidence="8">Transmembrane protein 184C</fullName>
    </recommendedName>
</protein>
<organism evidence="6 7">
    <name type="scientific">Albugo candida</name>
    <dbReference type="NCBI Taxonomy" id="65357"/>
    <lineage>
        <taxon>Eukaryota</taxon>
        <taxon>Sar</taxon>
        <taxon>Stramenopiles</taxon>
        <taxon>Oomycota</taxon>
        <taxon>Peronosporomycetes</taxon>
        <taxon>Albuginales</taxon>
        <taxon>Albuginaceae</taxon>
        <taxon>Albugo</taxon>
    </lineage>
</organism>
<comment type="subcellular location">
    <subcellularLocation>
        <location evidence="1">Membrane</location>
        <topology evidence="1">Multi-pass membrane protein</topology>
    </subcellularLocation>
</comment>
<dbReference type="Pfam" id="PF03619">
    <property type="entry name" value="Solute_trans_a"/>
    <property type="match status" value="1"/>
</dbReference>
<evidence type="ECO:0008006" key="8">
    <source>
        <dbReference type="Google" id="ProtNLM"/>
    </source>
</evidence>
<evidence type="ECO:0000256" key="5">
    <source>
        <dbReference type="SAM" id="Phobius"/>
    </source>
</evidence>
<dbReference type="SMART" id="SM01417">
    <property type="entry name" value="Solute_trans_a"/>
    <property type="match status" value="1"/>
</dbReference>
<feature type="transmembrane region" description="Helical" evidence="5">
    <location>
        <begin position="22"/>
        <end position="41"/>
    </location>
</feature>
<gene>
    <name evidence="6" type="ORF">BN9_103000</name>
</gene>
<evidence type="ECO:0000256" key="4">
    <source>
        <dbReference type="ARBA" id="ARBA00023136"/>
    </source>
</evidence>
<dbReference type="GO" id="GO:0016020">
    <property type="term" value="C:membrane"/>
    <property type="evidence" value="ECO:0007669"/>
    <property type="project" value="UniProtKB-SubCell"/>
</dbReference>
<keyword evidence="2 5" id="KW-0812">Transmembrane</keyword>
<keyword evidence="3 5" id="KW-1133">Transmembrane helix</keyword>
<sequence length="394" mass="45333">MEQELEYIVQIATAEARVQRSVWVVAGLCVAASIIISVRLIRSHLRNFTKPAIQSKIVGILWMVPIYATDSWLSLRFKNIALYLDLMRDCYEAYVVYLFLALMIAYLGDGSHERVLQIIHPLPSVKHFWPVKYCKKPEMMAPEFLRDCKIATMQFVIMKPLMALFAIILQVNDAYDQGQFRLDKGYIYVSFFINLSVTYAFYYLVLFYYALEIPLRPYNPVPKLLCIKAVIFLSFWQSVVLAFLSRFRIIHELGSWSVENVTTGIQNLLICFEMTLVAIAHTRAFPYQDFIPEHGSPTLRTSFLADHLAFESAMRDFNEVMPIVLPTSFKPGGSSVYNGAQSMRNWSPHRPRNHNIFESKPLCGMDQLGSDKSTCYATGRRKLDANAQQRGWKL</sequence>
<comment type="caution">
    <text evidence="6">The sequence shown here is derived from an EMBL/GenBank/DDBJ whole genome shotgun (WGS) entry which is preliminary data.</text>
</comment>
<evidence type="ECO:0000256" key="3">
    <source>
        <dbReference type="ARBA" id="ARBA00022989"/>
    </source>
</evidence>
<dbReference type="AlphaFoldDB" id="A0A024GQJ0"/>
<evidence type="ECO:0000313" key="7">
    <source>
        <dbReference type="Proteomes" id="UP000053237"/>
    </source>
</evidence>
<feature type="transmembrane region" description="Helical" evidence="5">
    <location>
        <begin position="191"/>
        <end position="211"/>
    </location>
</feature>
<keyword evidence="4 5" id="KW-0472">Membrane</keyword>
<feature type="transmembrane region" description="Helical" evidence="5">
    <location>
        <begin position="53"/>
        <end position="73"/>
    </location>
</feature>
<dbReference type="InParanoid" id="A0A024GQJ0"/>
<dbReference type="PANTHER" id="PTHR23423">
    <property type="entry name" value="ORGANIC SOLUTE TRANSPORTER-RELATED"/>
    <property type="match status" value="1"/>
</dbReference>
<dbReference type="OrthoDB" id="5348404at2759"/>
<feature type="transmembrane region" description="Helical" evidence="5">
    <location>
        <begin position="93"/>
        <end position="109"/>
    </location>
</feature>
<dbReference type="EMBL" id="CAIX01000269">
    <property type="protein sequence ID" value="CCI49046.1"/>
    <property type="molecule type" value="Genomic_DNA"/>
</dbReference>
<dbReference type="STRING" id="65357.A0A024GQJ0"/>
<reference evidence="6 7" key="1">
    <citation type="submission" date="2012-05" db="EMBL/GenBank/DDBJ databases">
        <title>Recombination and specialization in a pathogen metapopulation.</title>
        <authorList>
            <person name="Gardiner A."/>
            <person name="Kemen E."/>
            <person name="Schultz-Larsen T."/>
            <person name="MacLean D."/>
            <person name="Van Oosterhout C."/>
            <person name="Jones J.D.G."/>
        </authorList>
    </citation>
    <scope>NUCLEOTIDE SEQUENCE [LARGE SCALE GENOMIC DNA]</scope>
    <source>
        <strain evidence="6 7">Ac Nc2</strain>
    </source>
</reference>
<name>A0A024GQJ0_9STRA</name>
<evidence type="ECO:0000313" key="6">
    <source>
        <dbReference type="EMBL" id="CCI49046.1"/>
    </source>
</evidence>